<dbReference type="RefSeq" id="WP_123287900.1">
    <property type="nucleotide sequence ID" value="NZ_JACIJB010000004.1"/>
</dbReference>
<name>A0A7W9A3J8_9CAUL</name>
<organism evidence="7 8">
    <name type="scientific">Brevundimonas halotolerans</name>
    <dbReference type="NCBI Taxonomy" id="69670"/>
    <lineage>
        <taxon>Bacteria</taxon>
        <taxon>Pseudomonadati</taxon>
        <taxon>Pseudomonadota</taxon>
        <taxon>Alphaproteobacteria</taxon>
        <taxon>Caulobacterales</taxon>
        <taxon>Caulobacteraceae</taxon>
        <taxon>Brevundimonas</taxon>
    </lineage>
</organism>
<keyword evidence="2 4" id="KW-0479">Metal-binding</keyword>
<dbReference type="InterPro" id="IPR036909">
    <property type="entry name" value="Cyt_c-like_dom_sf"/>
</dbReference>
<gene>
    <name evidence="7" type="ORF">FHS65_001288</name>
</gene>
<evidence type="ECO:0000256" key="1">
    <source>
        <dbReference type="ARBA" id="ARBA00022617"/>
    </source>
</evidence>
<dbReference type="SUPFAM" id="SSF46626">
    <property type="entry name" value="Cytochrome c"/>
    <property type="match status" value="1"/>
</dbReference>
<dbReference type="OrthoDB" id="7363829at2"/>
<protein>
    <submittedName>
        <fullName evidence="7">Mono/diheme cytochrome c family protein</fullName>
    </submittedName>
</protein>
<comment type="caution">
    <text evidence="7">The sequence shown here is derived from an EMBL/GenBank/DDBJ whole genome shotgun (WGS) entry which is preliminary data.</text>
</comment>
<keyword evidence="3 4" id="KW-0408">Iron</keyword>
<proteinExistence type="predicted"/>
<accession>A0A7W9A3J8</accession>
<dbReference type="GO" id="GO:0009055">
    <property type="term" value="F:electron transfer activity"/>
    <property type="evidence" value="ECO:0007669"/>
    <property type="project" value="InterPro"/>
</dbReference>
<evidence type="ECO:0000256" key="2">
    <source>
        <dbReference type="ARBA" id="ARBA00022723"/>
    </source>
</evidence>
<evidence type="ECO:0000256" key="5">
    <source>
        <dbReference type="SAM" id="SignalP"/>
    </source>
</evidence>
<dbReference type="InterPro" id="IPR009056">
    <property type="entry name" value="Cyt_c-like_dom"/>
</dbReference>
<feature type="signal peptide" evidence="5">
    <location>
        <begin position="1"/>
        <end position="21"/>
    </location>
</feature>
<keyword evidence="1 4" id="KW-0349">Heme</keyword>
<feature type="chain" id="PRO_5030652045" evidence="5">
    <location>
        <begin position="22"/>
        <end position="125"/>
    </location>
</feature>
<evidence type="ECO:0000256" key="3">
    <source>
        <dbReference type="ARBA" id="ARBA00023004"/>
    </source>
</evidence>
<reference evidence="7 8" key="1">
    <citation type="submission" date="2020-08" db="EMBL/GenBank/DDBJ databases">
        <title>Genomic Encyclopedia of Type Strains, Phase IV (KMG-IV): sequencing the most valuable type-strain genomes for metagenomic binning, comparative biology and taxonomic classification.</title>
        <authorList>
            <person name="Goeker M."/>
        </authorList>
    </citation>
    <scope>NUCLEOTIDE SEQUENCE [LARGE SCALE GENOMIC DNA]</scope>
    <source>
        <strain evidence="7 8">DSM 24448</strain>
    </source>
</reference>
<evidence type="ECO:0000313" key="8">
    <source>
        <dbReference type="Proteomes" id="UP000548978"/>
    </source>
</evidence>
<keyword evidence="8" id="KW-1185">Reference proteome</keyword>
<dbReference type="Gene3D" id="1.10.760.10">
    <property type="entry name" value="Cytochrome c-like domain"/>
    <property type="match status" value="1"/>
</dbReference>
<evidence type="ECO:0000256" key="4">
    <source>
        <dbReference type="PROSITE-ProRule" id="PRU00433"/>
    </source>
</evidence>
<dbReference type="AlphaFoldDB" id="A0A7W9A3J8"/>
<dbReference type="EMBL" id="JACIJB010000004">
    <property type="protein sequence ID" value="MBB5660542.1"/>
    <property type="molecule type" value="Genomic_DNA"/>
</dbReference>
<dbReference type="GO" id="GO:0046872">
    <property type="term" value="F:metal ion binding"/>
    <property type="evidence" value="ECO:0007669"/>
    <property type="project" value="UniProtKB-KW"/>
</dbReference>
<sequence length="125" mass="12998">MRALILFPLAAAGVAALAACAAFPDAPSSSEAPEARVEASAESVMRGQVLAQTRCAACHAIGPSGASPMTAAPPFRDLHDTYPVRFLQEALAEGLTTAHPAMPQVELQPDEIRDLIAYLESLEAG</sequence>
<dbReference type="PROSITE" id="PS51007">
    <property type="entry name" value="CYTC"/>
    <property type="match status" value="1"/>
</dbReference>
<dbReference type="PROSITE" id="PS51257">
    <property type="entry name" value="PROKAR_LIPOPROTEIN"/>
    <property type="match status" value="1"/>
</dbReference>
<dbReference type="Pfam" id="PF00034">
    <property type="entry name" value="Cytochrom_C"/>
    <property type="match status" value="1"/>
</dbReference>
<keyword evidence="5" id="KW-0732">Signal</keyword>
<dbReference type="GO" id="GO:0020037">
    <property type="term" value="F:heme binding"/>
    <property type="evidence" value="ECO:0007669"/>
    <property type="project" value="InterPro"/>
</dbReference>
<evidence type="ECO:0000259" key="6">
    <source>
        <dbReference type="PROSITE" id="PS51007"/>
    </source>
</evidence>
<dbReference type="Proteomes" id="UP000548978">
    <property type="component" value="Unassembled WGS sequence"/>
</dbReference>
<feature type="domain" description="Cytochrome c" evidence="6">
    <location>
        <begin position="42"/>
        <end position="123"/>
    </location>
</feature>
<evidence type="ECO:0000313" key="7">
    <source>
        <dbReference type="EMBL" id="MBB5660542.1"/>
    </source>
</evidence>